<dbReference type="SUPFAM" id="SSF47384">
    <property type="entry name" value="Homodimeric domain of signal transducing histidine kinase"/>
    <property type="match status" value="1"/>
</dbReference>
<dbReference type="InterPro" id="IPR036890">
    <property type="entry name" value="HATPase_C_sf"/>
</dbReference>
<dbReference type="SMART" id="SM00388">
    <property type="entry name" value="HisKA"/>
    <property type="match status" value="1"/>
</dbReference>
<evidence type="ECO:0000256" key="6">
    <source>
        <dbReference type="ARBA" id="ARBA00022679"/>
    </source>
</evidence>
<dbReference type="InterPro" id="IPR029151">
    <property type="entry name" value="Sensor-like_sf"/>
</dbReference>
<keyword evidence="8" id="KW-0418">Kinase</keyword>
<evidence type="ECO:0000259" key="11">
    <source>
        <dbReference type="PROSITE" id="PS50109"/>
    </source>
</evidence>
<evidence type="ECO:0000256" key="8">
    <source>
        <dbReference type="ARBA" id="ARBA00022777"/>
    </source>
</evidence>
<evidence type="ECO:0000256" key="1">
    <source>
        <dbReference type="ARBA" id="ARBA00000085"/>
    </source>
</evidence>
<dbReference type="SUPFAM" id="SSF55874">
    <property type="entry name" value="ATPase domain of HSP90 chaperone/DNA topoisomerase II/histidine kinase"/>
    <property type="match status" value="1"/>
</dbReference>
<dbReference type="CDD" id="cd00082">
    <property type="entry name" value="HisKA"/>
    <property type="match status" value="1"/>
</dbReference>
<comment type="caution">
    <text evidence="13">The sequence shown here is derived from an EMBL/GenBank/DDBJ whole genome shotgun (WGS) entry which is preliminary data.</text>
</comment>
<evidence type="ECO:0000256" key="9">
    <source>
        <dbReference type="ARBA" id="ARBA00022989"/>
    </source>
</evidence>
<dbReference type="InterPro" id="IPR005467">
    <property type="entry name" value="His_kinase_dom"/>
</dbReference>
<dbReference type="InterPro" id="IPR004358">
    <property type="entry name" value="Sig_transdc_His_kin-like_C"/>
</dbReference>
<evidence type="ECO:0000256" key="10">
    <source>
        <dbReference type="SAM" id="Phobius"/>
    </source>
</evidence>
<evidence type="ECO:0000259" key="12">
    <source>
        <dbReference type="PROSITE" id="PS50885"/>
    </source>
</evidence>
<accession>A0ABV8QCF5</accession>
<keyword evidence="10" id="KW-0472">Membrane</keyword>
<dbReference type="Gene3D" id="3.30.450.20">
    <property type="entry name" value="PAS domain"/>
    <property type="match status" value="1"/>
</dbReference>
<dbReference type="Pfam" id="PF00512">
    <property type="entry name" value="HisKA"/>
    <property type="match status" value="1"/>
</dbReference>
<feature type="domain" description="Histidine kinase" evidence="11">
    <location>
        <begin position="367"/>
        <end position="584"/>
    </location>
</feature>
<dbReference type="CDD" id="cd12914">
    <property type="entry name" value="PDC1_DGC_like"/>
    <property type="match status" value="1"/>
</dbReference>
<dbReference type="Gene3D" id="3.30.565.10">
    <property type="entry name" value="Histidine kinase-like ATPase, C-terminal domain"/>
    <property type="match status" value="1"/>
</dbReference>
<evidence type="ECO:0000313" key="13">
    <source>
        <dbReference type="EMBL" id="MFC4258031.1"/>
    </source>
</evidence>
<keyword evidence="4" id="KW-1003">Cell membrane</keyword>
<dbReference type="Gene3D" id="1.10.287.130">
    <property type="match status" value="1"/>
</dbReference>
<evidence type="ECO:0000256" key="2">
    <source>
        <dbReference type="ARBA" id="ARBA00004651"/>
    </source>
</evidence>
<protein>
    <recommendedName>
        <fullName evidence="3">histidine kinase</fullName>
        <ecNumber evidence="3">2.7.13.3</ecNumber>
    </recommendedName>
</protein>
<dbReference type="PRINTS" id="PR00344">
    <property type="entry name" value="BCTRLSENSOR"/>
</dbReference>
<organism evidence="13 14">
    <name type="scientific">Marinobacter lacisalsi</name>
    <dbReference type="NCBI Taxonomy" id="475979"/>
    <lineage>
        <taxon>Bacteria</taxon>
        <taxon>Pseudomonadati</taxon>
        <taxon>Pseudomonadota</taxon>
        <taxon>Gammaproteobacteria</taxon>
        <taxon>Pseudomonadales</taxon>
        <taxon>Marinobacteraceae</taxon>
        <taxon>Marinobacter</taxon>
    </lineage>
</organism>
<keyword evidence="9 10" id="KW-1133">Transmembrane helix</keyword>
<dbReference type="Pfam" id="PF02518">
    <property type="entry name" value="HATPase_c"/>
    <property type="match status" value="1"/>
</dbReference>
<feature type="transmembrane region" description="Helical" evidence="10">
    <location>
        <begin position="12"/>
        <end position="30"/>
    </location>
</feature>
<comment type="subcellular location">
    <subcellularLocation>
        <location evidence="2">Cell membrane</location>
        <topology evidence="2">Multi-pass membrane protein</topology>
    </subcellularLocation>
</comment>
<feature type="domain" description="HAMP" evidence="12">
    <location>
        <begin position="306"/>
        <end position="359"/>
    </location>
</feature>
<dbReference type="InterPro" id="IPR003661">
    <property type="entry name" value="HisK_dim/P_dom"/>
</dbReference>
<dbReference type="EMBL" id="JBHSDI010000001">
    <property type="protein sequence ID" value="MFC4258031.1"/>
    <property type="molecule type" value="Genomic_DNA"/>
</dbReference>
<proteinExistence type="predicted"/>
<evidence type="ECO:0000256" key="3">
    <source>
        <dbReference type="ARBA" id="ARBA00012438"/>
    </source>
</evidence>
<dbReference type="Proteomes" id="UP001595798">
    <property type="component" value="Unassembled WGS sequence"/>
</dbReference>
<comment type="catalytic activity">
    <reaction evidence="1">
        <text>ATP + protein L-histidine = ADP + protein N-phospho-L-histidine.</text>
        <dbReference type="EC" id="2.7.13.3"/>
    </reaction>
</comment>
<keyword evidence="6" id="KW-0808">Transferase</keyword>
<keyword evidence="13" id="KW-0067">ATP-binding</keyword>
<evidence type="ECO:0000256" key="5">
    <source>
        <dbReference type="ARBA" id="ARBA00022553"/>
    </source>
</evidence>
<dbReference type="PROSITE" id="PS50109">
    <property type="entry name" value="HIS_KIN"/>
    <property type="match status" value="1"/>
</dbReference>
<dbReference type="PANTHER" id="PTHR43547">
    <property type="entry name" value="TWO-COMPONENT HISTIDINE KINASE"/>
    <property type="match status" value="1"/>
</dbReference>
<dbReference type="RefSeq" id="WP_379885366.1">
    <property type="nucleotide sequence ID" value="NZ_JBHSDI010000001.1"/>
</dbReference>
<dbReference type="SUPFAM" id="SSF103190">
    <property type="entry name" value="Sensory domain-like"/>
    <property type="match status" value="1"/>
</dbReference>
<dbReference type="GO" id="GO:0005524">
    <property type="term" value="F:ATP binding"/>
    <property type="evidence" value="ECO:0007669"/>
    <property type="project" value="UniProtKB-KW"/>
</dbReference>
<keyword evidence="14" id="KW-1185">Reference proteome</keyword>
<dbReference type="EC" id="2.7.13.3" evidence="3"/>
<evidence type="ECO:0000256" key="4">
    <source>
        <dbReference type="ARBA" id="ARBA00022475"/>
    </source>
</evidence>
<dbReference type="InterPro" id="IPR003660">
    <property type="entry name" value="HAMP_dom"/>
</dbReference>
<keyword evidence="7 10" id="KW-0812">Transmembrane</keyword>
<keyword evidence="13" id="KW-0547">Nucleotide-binding</keyword>
<name>A0ABV8QCF5_9GAMM</name>
<sequence length="597" mass="65899">MKKLTLGGRIALITVGTSLLSLAIILVIAYQQLVSDFEDVLTERQRVEAERYAIEVNQALELRLQSLEGLAFQMTDGKRLLPKEELQAVLERQSSLAPYFRAGLLVFDENAVAVAENRFVPGRLGTGYSDRQHFRKAMKQKTAVISRPIVGRTTGLPLLSFLSPIWSEDDRVVGYVGGIVNLQDSSILPQPSIDNAGVIFNVLDTESFILVDSLESDPPMPPLPPPGESPLIDAALSGIKSGVVKDRSGKRWVYATEDLQRVGWKFLRAVPYEDVTQPARASFTQFLTISMASMLLITFLAVALSRATTEPLRKIAARMREMTEAPSSKGRLPEFGAPEIRDVVLAFNRLTEEREALDNMKDQFVSTVSHELRTPLTSISGSLKLLQGGVTGELPAKARSLIDVAMRNSDQLQQLISDLLDFNKAIAGQMALNIQTVNAKNILEQACQANRTTAKTRSIDLFVEAKPSLALRADPHRLRQILDNLISNALKFSPEMSRVRVTATRSPHHTVRLTVSDQGEGVPEWFLPRLFQRFAQAEHHSERAYAGTGLGLAICRELATLMRGKVGYHYDKGAQFWVELPEATASTANGEGDESAR</sequence>
<reference evidence="14" key="1">
    <citation type="journal article" date="2019" name="Int. J. Syst. Evol. Microbiol.">
        <title>The Global Catalogue of Microorganisms (GCM) 10K type strain sequencing project: providing services to taxonomists for standard genome sequencing and annotation.</title>
        <authorList>
            <consortium name="The Broad Institute Genomics Platform"/>
            <consortium name="The Broad Institute Genome Sequencing Center for Infectious Disease"/>
            <person name="Wu L."/>
            <person name="Ma J."/>
        </authorList>
    </citation>
    <scope>NUCLEOTIDE SEQUENCE [LARGE SCALE GENOMIC DNA]</scope>
    <source>
        <strain evidence="14">CECT 7297</strain>
    </source>
</reference>
<dbReference type="Gene3D" id="6.10.340.10">
    <property type="match status" value="1"/>
</dbReference>
<evidence type="ECO:0000256" key="7">
    <source>
        <dbReference type="ARBA" id="ARBA00022692"/>
    </source>
</evidence>
<dbReference type="PANTHER" id="PTHR43547:SF2">
    <property type="entry name" value="HYBRID SIGNAL TRANSDUCTION HISTIDINE KINASE C"/>
    <property type="match status" value="1"/>
</dbReference>
<keyword evidence="5" id="KW-0597">Phosphoprotein</keyword>
<dbReference type="PROSITE" id="PS50885">
    <property type="entry name" value="HAMP"/>
    <property type="match status" value="1"/>
</dbReference>
<dbReference type="InterPro" id="IPR003594">
    <property type="entry name" value="HATPase_dom"/>
</dbReference>
<dbReference type="SMART" id="SM00387">
    <property type="entry name" value="HATPase_c"/>
    <property type="match status" value="1"/>
</dbReference>
<dbReference type="InterPro" id="IPR036097">
    <property type="entry name" value="HisK_dim/P_sf"/>
</dbReference>
<evidence type="ECO:0000313" key="14">
    <source>
        <dbReference type="Proteomes" id="UP001595798"/>
    </source>
</evidence>
<gene>
    <name evidence="13" type="ORF">ACFOZ5_03170</name>
</gene>